<comment type="caution">
    <text evidence="13">The sequence shown here is derived from an EMBL/GenBank/DDBJ whole genome shotgun (WGS) entry which is preliminary data.</text>
</comment>
<dbReference type="GO" id="GO:0005886">
    <property type="term" value="C:plasma membrane"/>
    <property type="evidence" value="ECO:0007669"/>
    <property type="project" value="UniProtKB-ARBA"/>
</dbReference>
<evidence type="ECO:0000256" key="11">
    <source>
        <dbReference type="SAM" id="MobiDB-lite"/>
    </source>
</evidence>
<dbReference type="PANTHER" id="PTHR43166">
    <property type="entry name" value="AMINO ACID IMPORT ATP-BINDING PROTEIN"/>
    <property type="match status" value="1"/>
</dbReference>
<dbReference type="GO" id="GO:0006865">
    <property type="term" value="P:amino acid transport"/>
    <property type="evidence" value="ECO:0007669"/>
    <property type="project" value="UniProtKB-KW"/>
</dbReference>
<dbReference type="eggNOG" id="COG1135">
    <property type="taxonomic scope" value="Bacteria"/>
</dbReference>
<dbReference type="Proteomes" id="UP000028984">
    <property type="component" value="Unassembled WGS sequence"/>
</dbReference>
<comment type="function">
    <text evidence="9">Part of the ABC transporter FtsEX involved in cellular division. Has ATPase activity.</text>
</comment>
<dbReference type="EMBL" id="JGZK01000003">
    <property type="protein sequence ID" value="KFI87256.1"/>
    <property type="molecule type" value="Genomic_DNA"/>
</dbReference>
<evidence type="ECO:0000256" key="10">
    <source>
        <dbReference type="ARBA" id="ARBA00063837"/>
    </source>
</evidence>
<dbReference type="Gene3D" id="3.30.70.260">
    <property type="match status" value="1"/>
</dbReference>
<dbReference type="InterPro" id="IPR050086">
    <property type="entry name" value="MetN_ABC_transporter-like"/>
</dbReference>
<keyword evidence="4" id="KW-0547">Nucleotide-binding</keyword>
<dbReference type="RefSeq" id="WP_181161787.1">
    <property type="nucleotide sequence ID" value="NZ_JDUW01000018.1"/>
</dbReference>
<evidence type="ECO:0000256" key="1">
    <source>
        <dbReference type="ARBA" id="ARBA00005417"/>
    </source>
</evidence>
<dbReference type="Gene3D" id="3.40.50.300">
    <property type="entry name" value="P-loop containing nucleotide triphosphate hydrolases"/>
    <property type="match status" value="1"/>
</dbReference>
<dbReference type="InterPro" id="IPR041701">
    <property type="entry name" value="MetN_ABC"/>
</dbReference>
<evidence type="ECO:0000256" key="5">
    <source>
        <dbReference type="ARBA" id="ARBA00022840"/>
    </source>
</evidence>
<dbReference type="STRING" id="1437610.BREU_0286"/>
<keyword evidence="14" id="KW-1185">Reference proteome</keyword>
<dbReference type="InterPro" id="IPR027417">
    <property type="entry name" value="P-loop_NTPase"/>
</dbReference>
<organism evidence="13 14">
    <name type="scientific">Bifidobacterium reuteri DSM 23975</name>
    <dbReference type="NCBI Taxonomy" id="1437610"/>
    <lineage>
        <taxon>Bacteria</taxon>
        <taxon>Bacillati</taxon>
        <taxon>Actinomycetota</taxon>
        <taxon>Actinomycetes</taxon>
        <taxon>Bifidobacteriales</taxon>
        <taxon>Bifidobacteriaceae</taxon>
        <taxon>Bifidobacterium</taxon>
    </lineage>
</organism>
<keyword evidence="6" id="KW-1278">Translocase</keyword>
<dbReference type="GO" id="GO:0005524">
    <property type="term" value="F:ATP binding"/>
    <property type="evidence" value="ECO:0007669"/>
    <property type="project" value="UniProtKB-KW"/>
</dbReference>
<feature type="region of interest" description="Disordered" evidence="11">
    <location>
        <begin position="351"/>
        <end position="378"/>
    </location>
</feature>
<sequence>MADTIIEINNLSKTYNTANGPYTALKDVSLTIREGSIFGIIGLSGAGKSTLVRCLNGLEPITGGQLTVLGKDVPKLKPAELRELRKSIGMVFQQYNLMPSRTVENNVALPLRKSRLSREQKKARVKELLQLVGLESHARSYPSQLSGGQQQRVAIARALANHPRILLLDEATSALDPDTTKTILELVERLNRQLHLTIIVVTHQMDVVKQICTDVAVIDKGTIVEQGDSFDVFSDPQADLTRRFVSNSTGLSRIYELIAKRSPLLAAAPGERLIHMQYVDKTVSEGLVSIISTRFGLTVNILFASLDIVDGYPLGSIVATYKGSDEQIDQALEFLKGKGIRTTLIEPGDVAAAESDADETTAVEATAANHDHDKEDAR</sequence>
<evidence type="ECO:0000313" key="14">
    <source>
        <dbReference type="Proteomes" id="UP000028984"/>
    </source>
</evidence>
<dbReference type="Pfam" id="PF09383">
    <property type="entry name" value="NIL"/>
    <property type="match status" value="1"/>
</dbReference>
<dbReference type="CDD" id="cd03258">
    <property type="entry name" value="ABC_MetN_methionine_transporter"/>
    <property type="match status" value="1"/>
</dbReference>
<evidence type="ECO:0000259" key="12">
    <source>
        <dbReference type="PROSITE" id="PS50893"/>
    </source>
</evidence>
<evidence type="ECO:0000256" key="4">
    <source>
        <dbReference type="ARBA" id="ARBA00022741"/>
    </source>
</evidence>
<evidence type="ECO:0000313" key="13">
    <source>
        <dbReference type="EMBL" id="KFI87256.1"/>
    </source>
</evidence>
<dbReference type="SUPFAM" id="SSF52540">
    <property type="entry name" value="P-loop containing nucleoside triphosphate hydrolases"/>
    <property type="match status" value="1"/>
</dbReference>
<keyword evidence="8" id="KW-0472">Membrane</keyword>
<keyword evidence="3" id="KW-1003">Cell membrane</keyword>
<comment type="similarity">
    <text evidence="1">Belongs to the ABC transporter superfamily.</text>
</comment>
<dbReference type="InterPro" id="IPR018449">
    <property type="entry name" value="NIL_domain"/>
</dbReference>
<dbReference type="InterPro" id="IPR017871">
    <property type="entry name" value="ABC_transporter-like_CS"/>
</dbReference>
<keyword evidence="7" id="KW-0029">Amino-acid transport</keyword>
<evidence type="ECO:0000256" key="3">
    <source>
        <dbReference type="ARBA" id="ARBA00022475"/>
    </source>
</evidence>
<dbReference type="FunFam" id="3.40.50.300:FF:000056">
    <property type="entry name" value="Cell division ATP-binding protein FtsE"/>
    <property type="match status" value="1"/>
</dbReference>
<name>A0A087CVF6_9BIFI</name>
<evidence type="ECO:0000256" key="6">
    <source>
        <dbReference type="ARBA" id="ARBA00022967"/>
    </source>
</evidence>
<gene>
    <name evidence="13" type="ORF">BREU_0286</name>
</gene>
<accession>A0A087CVF6</accession>
<comment type="subunit">
    <text evidence="10">Homodimer. Forms a membrane-associated complex with FtsX.</text>
</comment>
<dbReference type="InterPro" id="IPR003439">
    <property type="entry name" value="ABC_transporter-like_ATP-bd"/>
</dbReference>
<dbReference type="SMART" id="SM00930">
    <property type="entry name" value="NIL"/>
    <property type="match status" value="1"/>
</dbReference>
<feature type="domain" description="ABC transporter" evidence="12">
    <location>
        <begin position="6"/>
        <end position="245"/>
    </location>
</feature>
<dbReference type="InterPro" id="IPR003593">
    <property type="entry name" value="AAA+_ATPase"/>
</dbReference>
<dbReference type="PANTHER" id="PTHR43166:SF30">
    <property type="entry name" value="METHIONINE IMPORT ATP-BINDING PROTEIN METN"/>
    <property type="match status" value="1"/>
</dbReference>
<keyword evidence="5" id="KW-0067">ATP-binding</keyword>
<dbReference type="Pfam" id="PF00005">
    <property type="entry name" value="ABC_tran"/>
    <property type="match status" value="1"/>
</dbReference>
<dbReference type="InterPro" id="IPR045865">
    <property type="entry name" value="ACT-like_dom_sf"/>
</dbReference>
<reference evidence="13 14" key="1">
    <citation type="submission" date="2014-03" db="EMBL/GenBank/DDBJ databases">
        <title>Genomics of Bifidobacteria.</title>
        <authorList>
            <person name="Ventura M."/>
            <person name="Milani C."/>
            <person name="Lugli G.A."/>
        </authorList>
    </citation>
    <scope>NUCLEOTIDE SEQUENCE [LARGE SCALE GENOMIC DNA]</scope>
    <source>
        <strain evidence="13 14">DSM 23975</strain>
    </source>
</reference>
<keyword evidence="2" id="KW-0813">Transport</keyword>
<dbReference type="SMART" id="SM00382">
    <property type="entry name" value="AAA"/>
    <property type="match status" value="1"/>
</dbReference>
<proteinExistence type="inferred from homology"/>
<evidence type="ECO:0000256" key="2">
    <source>
        <dbReference type="ARBA" id="ARBA00022448"/>
    </source>
</evidence>
<dbReference type="AlphaFoldDB" id="A0A087CVF6"/>
<evidence type="ECO:0000256" key="8">
    <source>
        <dbReference type="ARBA" id="ARBA00023136"/>
    </source>
</evidence>
<keyword evidence="13" id="KW-0378">Hydrolase</keyword>
<dbReference type="GO" id="GO:0016887">
    <property type="term" value="F:ATP hydrolysis activity"/>
    <property type="evidence" value="ECO:0007669"/>
    <property type="project" value="InterPro"/>
</dbReference>
<evidence type="ECO:0000256" key="9">
    <source>
        <dbReference type="ARBA" id="ARBA00054718"/>
    </source>
</evidence>
<dbReference type="EC" id="3.6.3.31" evidence="13"/>
<dbReference type="PROSITE" id="PS00211">
    <property type="entry name" value="ABC_TRANSPORTER_1"/>
    <property type="match status" value="1"/>
</dbReference>
<feature type="compositionally biased region" description="Basic and acidic residues" evidence="11">
    <location>
        <begin position="369"/>
        <end position="378"/>
    </location>
</feature>
<dbReference type="PROSITE" id="PS50893">
    <property type="entry name" value="ABC_TRANSPORTER_2"/>
    <property type="match status" value="1"/>
</dbReference>
<protein>
    <submittedName>
        <fullName evidence="13">ABC transporter, ATP binding protein</fullName>
        <ecNumber evidence="13">3.6.3.31</ecNumber>
    </submittedName>
</protein>
<evidence type="ECO:0000256" key="7">
    <source>
        <dbReference type="ARBA" id="ARBA00022970"/>
    </source>
</evidence>
<dbReference type="SUPFAM" id="SSF55021">
    <property type="entry name" value="ACT-like"/>
    <property type="match status" value="1"/>
</dbReference>